<protein>
    <recommendedName>
        <fullName evidence="1">Double-GTPase 1 domain-containing protein</fullName>
    </recommendedName>
</protein>
<dbReference type="Proteomes" id="UP001576784">
    <property type="component" value="Unassembled WGS sequence"/>
</dbReference>
<gene>
    <name evidence="2" type="ORF">ACE1CI_01430</name>
</gene>
<accession>A0ABV4XIP4</accession>
<name>A0ABV4XIP4_9CYAN</name>
<dbReference type="SUPFAM" id="SSF52540">
    <property type="entry name" value="P-loop containing nucleoside triphosphate hydrolases"/>
    <property type="match status" value="1"/>
</dbReference>
<feature type="domain" description="Double-GTPase 1" evidence="1">
    <location>
        <begin position="1"/>
        <end position="116"/>
    </location>
</feature>
<reference evidence="2 3" key="1">
    <citation type="submission" date="2024-09" db="EMBL/GenBank/DDBJ databases">
        <title>Floridaenema gen nov. (Aerosakkonemataceae, Aerosakkonematales ord. nov., Cyanobacteria) from benthic tropical and subtropical fresh waters, with the description of four new species.</title>
        <authorList>
            <person name="Moretto J.A."/>
            <person name="Berthold D.E."/>
            <person name="Lefler F.W."/>
            <person name="Huang I.-S."/>
            <person name="Laughinghouse H. IV."/>
        </authorList>
    </citation>
    <scope>NUCLEOTIDE SEQUENCE [LARGE SCALE GENOMIC DNA]</scope>
    <source>
        <strain evidence="2 3">BLCC-F50</strain>
    </source>
</reference>
<evidence type="ECO:0000259" key="1">
    <source>
        <dbReference type="Pfam" id="PF19975"/>
    </source>
</evidence>
<dbReference type="InterPro" id="IPR027417">
    <property type="entry name" value="P-loop_NTPase"/>
</dbReference>
<dbReference type="InterPro" id="IPR045530">
    <property type="entry name" value="DO-GTPase1"/>
</dbReference>
<comment type="caution">
    <text evidence="2">The sequence shown here is derived from an EMBL/GenBank/DDBJ whole genome shotgun (WGS) entry which is preliminary data.</text>
</comment>
<keyword evidence="3" id="KW-1185">Reference proteome</keyword>
<proteinExistence type="predicted"/>
<dbReference type="Pfam" id="PF19975">
    <property type="entry name" value="DO-GTPase1"/>
    <property type="match status" value="1"/>
</dbReference>
<evidence type="ECO:0000313" key="2">
    <source>
        <dbReference type="EMBL" id="MFB2891583.1"/>
    </source>
</evidence>
<dbReference type="Gene3D" id="3.40.50.300">
    <property type="entry name" value="P-loop containing nucleotide triphosphate hydrolases"/>
    <property type="match status" value="1"/>
</dbReference>
<sequence>MLGHTGVGKTTYMASLYGVLQQSVEGFRLKAVNSKDHNRLFDLAEAIHRGKYPLATDQRSEYEFNLRYQGKDVLPFTWADYRGGAIRETQDSEQARLLLEDLRQADGIMMFCDCDALVRGNSRSNQLGRMVTLVSNAVRDIKRPISLAIILTKVDLVPEFKEDLLFPFSGLIKTIEVSEWVLGALIPVACGSQFINVPMPLLFALHAAVVIQAATLAHLVEEHYSNALGWEEKSQGFSGFFRWVSDKWNGITTDKQLAQKEMEKALEKYQEFASIKEPAEALIESVQKLPLIQKEITLTQYVEKINCGYIGVNFNSRMTGSIYETYSDPFDAFN</sequence>
<organism evidence="2 3">
    <name type="scientific">Floridaenema flaviceps BLCC-F50</name>
    <dbReference type="NCBI Taxonomy" id="3153642"/>
    <lineage>
        <taxon>Bacteria</taxon>
        <taxon>Bacillati</taxon>
        <taxon>Cyanobacteriota</taxon>
        <taxon>Cyanophyceae</taxon>
        <taxon>Oscillatoriophycideae</taxon>
        <taxon>Aerosakkonematales</taxon>
        <taxon>Aerosakkonemataceae</taxon>
        <taxon>Floridanema</taxon>
        <taxon>Floridanema flaviceps</taxon>
    </lineage>
</organism>
<dbReference type="EMBL" id="JBHFNR010000015">
    <property type="protein sequence ID" value="MFB2891583.1"/>
    <property type="molecule type" value="Genomic_DNA"/>
</dbReference>
<evidence type="ECO:0000313" key="3">
    <source>
        <dbReference type="Proteomes" id="UP001576784"/>
    </source>
</evidence>